<organism evidence="2 3">
    <name type="scientific">Phaseolus angularis</name>
    <name type="common">Azuki bean</name>
    <name type="synonym">Vigna angularis</name>
    <dbReference type="NCBI Taxonomy" id="3914"/>
    <lineage>
        <taxon>Eukaryota</taxon>
        <taxon>Viridiplantae</taxon>
        <taxon>Streptophyta</taxon>
        <taxon>Embryophyta</taxon>
        <taxon>Tracheophyta</taxon>
        <taxon>Spermatophyta</taxon>
        <taxon>Magnoliopsida</taxon>
        <taxon>eudicotyledons</taxon>
        <taxon>Gunneridae</taxon>
        <taxon>Pentapetalae</taxon>
        <taxon>rosids</taxon>
        <taxon>fabids</taxon>
        <taxon>Fabales</taxon>
        <taxon>Fabaceae</taxon>
        <taxon>Papilionoideae</taxon>
        <taxon>50 kb inversion clade</taxon>
        <taxon>NPAAA clade</taxon>
        <taxon>indigoferoid/millettioid clade</taxon>
        <taxon>Phaseoleae</taxon>
        <taxon>Vigna</taxon>
    </lineage>
</organism>
<dbReference type="Proteomes" id="UP000743370">
    <property type="component" value="Unassembled WGS sequence"/>
</dbReference>
<sequence length="90" mass="9998">MSSLPFFHFSRSFISRSNPTAALCLVTLLDLLLVLCRCFGPPSCATLKSSSMWLSSIDILPSRCRGVFRSNGSRKRKLTPSYLDGLIDHC</sequence>
<reference evidence="2 3" key="1">
    <citation type="submission" date="2020-05" db="EMBL/GenBank/DDBJ databases">
        <title>Vigna angularis (adzuki bean) Var. LongXiaoDou No. 4 denovo assembly.</title>
        <authorList>
            <person name="Xiang H."/>
        </authorList>
    </citation>
    <scope>NUCLEOTIDE SEQUENCE [LARGE SCALE GENOMIC DNA]</scope>
    <source>
        <tissue evidence="2">Leaf</tissue>
    </source>
</reference>
<dbReference type="EMBL" id="JABFOF010000009">
    <property type="protein sequence ID" value="KAG2381069.1"/>
    <property type="molecule type" value="Genomic_DNA"/>
</dbReference>
<keyword evidence="1" id="KW-0732">Signal</keyword>
<gene>
    <name evidence="2" type="ORF">HKW66_Vig0204420</name>
</gene>
<evidence type="ECO:0000313" key="2">
    <source>
        <dbReference type="EMBL" id="KAG2381069.1"/>
    </source>
</evidence>
<accession>A0A8T0JW25</accession>
<comment type="caution">
    <text evidence="2">The sequence shown here is derived from an EMBL/GenBank/DDBJ whole genome shotgun (WGS) entry which is preliminary data.</text>
</comment>
<proteinExistence type="predicted"/>
<evidence type="ECO:0008006" key="4">
    <source>
        <dbReference type="Google" id="ProtNLM"/>
    </source>
</evidence>
<dbReference type="AlphaFoldDB" id="A0A8T0JW25"/>
<evidence type="ECO:0000256" key="1">
    <source>
        <dbReference type="SAM" id="SignalP"/>
    </source>
</evidence>
<name>A0A8T0JW25_PHAAN</name>
<protein>
    <recommendedName>
        <fullName evidence="4">Secreted protein</fullName>
    </recommendedName>
</protein>
<feature type="chain" id="PRO_5035845646" description="Secreted protein" evidence="1">
    <location>
        <begin position="39"/>
        <end position="90"/>
    </location>
</feature>
<feature type="signal peptide" evidence="1">
    <location>
        <begin position="1"/>
        <end position="38"/>
    </location>
</feature>
<evidence type="ECO:0000313" key="3">
    <source>
        <dbReference type="Proteomes" id="UP000743370"/>
    </source>
</evidence>